<gene>
    <name evidence="2" type="ORF">EVOR1521_LOCUS8528</name>
</gene>
<accession>A0AA36I453</accession>
<feature type="region of interest" description="Disordered" evidence="1">
    <location>
        <begin position="84"/>
        <end position="292"/>
    </location>
</feature>
<evidence type="ECO:0000256" key="1">
    <source>
        <dbReference type="SAM" id="MobiDB-lite"/>
    </source>
</evidence>
<keyword evidence="3" id="KW-1185">Reference proteome</keyword>
<evidence type="ECO:0000313" key="3">
    <source>
        <dbReference type="Proteomes" id="UP001178507"/>
    </source>
</evidence>
<protein>
    <submittedName>
        <fullName evidence="2">Uncharacterized protein</fullName>
    </submittedName>
</protein>
<dbReference type="AlphaFoldDB" id="A0AA36I453"/>
<feature type="compositionally biased region" description="Basic and acidic residues" evidence="1">
    <location>
        <begin position="124"/>
        <end position="134"/>
    </location>
</feature>
<proteinExistence type="predicted"/>
<dbReference type="EMBL" id="CAUJNA010000732">
    <property type="protein sequence ID" value="CAJ1380630.1"/>
    <property type="molecule type" value="Genomic_DNA"/>
</dbReference>
<name>A0AA36I453_9DINO</name>
<sequence>MAMDCEFPEDWEAVAFEEEVAVDDFEEEPLQEPPELPEGLIEELEEELQEEVLLEAPEALPAEEVDDEELAALEAAACARWEAEGAGEEVEASAVTQAVQRDARSTGPRNLHKEPWKANWAGNRSHDKGKDKGKGNKQKNKNKAWEAFQQRVQAQVRETWPTPRPPPVARGAWIRPPAKGGHLKGAKGGKFPLRGQRVWQDREKGGKGSAGFRAQPRPELSARQAGHQVQPKVAGRDRRVDAGWAQNWAPPGGQKRPSESKGGDAKRAKPEAPEPLHDWESEPQPKERKVQTAKVKLKGSVAEKVQQLAARGVKLKLTALQRLAAAEPGDAAALLQALLARGHVNNPSAFVIGSLELRAAKTAGSLPDQRVQKTIVKAKAQPSAPVKIVKAKAQPPAEAQKILIFDSQSQPLAKIPGLGQPPLPRPKDLDFERLAVEAKLLSLNRQQIWPKRGPHPLDEATLAVLMQIEPARALEILDEVEAQGVQLADPARFARELAADEEKVYPA</sequence>
<dbReference type="Proteomes" id="UP001178507">
    <property type="component" value="Unassembled WGS sequence"/>
</dbReference>
<organism evidence="2 3">
    <name type="scientific">Effrenium voratum</name>
    <dbReference type="NCBI Taxonomy" id="2562239"/>
    <lineage>
        <taxon>Eukaryota</taxon>
        <taxon>Sar</taxon>
        <taxon>Alveolata</taxon>
        <taxon>Dinophyceae</taxon>
        <taxon>Suessiales</taxon>
        <taxon>Symbiodiniaceae</taxon>
        <taxon>Effrenium</taxon>
    </lineage>
</organism>
<reference evidence="2" key="1">
    <citation type="submission" date="2023-08" db="EMBL/GenBank/DDBJ databases">
        <authorList>
            <person name="Chen Y."/>
            <person name="Shah S."/>
            <person name="Dougan E. K."/>
            <person name="Thang M."/>
            <person name="Chan C."/>
        </authorList>
    </citation>
    <scope>NUCLEOTIDE SEQUENCE</scope>
</reference>
<evidence type="ECO:0000313" key="2">
    <source>
        <dbReference type="EMBL" id="CAJ1380630.1"/>
    </source>
</evidence>
<feature type="compositionally biased region" description="Basic and acidic residues" evidence="1">
    <location>
        <begin position="256"/>
        <end position="290"/>
    </location>
</feature>
<comment type="caution">
    <text evidence="2">The sequence shown here is derived from an EMBL/GenBank/DDBJ whole genome shotgun (WGS) entry which is preliminary data.</text>
</comment>